<organism evidence="1 2">
    <name type="scientific">Heterorhabditis bacteriophora</name>
    <name type="common">Entomopathogenic nematode worm</name>
    <dbReference type="NCBI Taxonomy" id="37862"/>
    <lineage>
        <taxon>Eukaryota</taxon>
        <taxon>Metazoa</taxon>
        <taxon>Ecdysozoa</taxon>
        <taxon>Nematoda</taxon>
        <taxon>Chromadorea</taxon>
        <taxon>Rhabditida</taxon>
        <taxon>Rhabditina</taxon>
        <taxon>Rhabditomorpha</taxon>
        <taxon>Strongyloidea</taxon>
        <taxon>Heterorhabditidae</taxon>
        <taxon>Heterorhabditis</taxon>
    </lineage>
</organism>
<sequence length="101" mass="11655">MCCFLIAPSTKCRQTQFLLPIAVRNRLLFAPALRCGDHLLTSLPWKSVYTSTTDYRCWILVVYLCCDGIFGWLPANEQEIADHIPHISFYFVVSWMIISHS</sequence>
<accession>A0A1I7W8Y9</accession>
<reference evidence="2" key="1">
    <citation type="submission" date="2016-11" db="UniProtKB">
        <authorList>
            <consortium name="WormBaseParasite"/>
        </authorList>
    </citation>
    <scope>IDENTIFICATION</scope>
</reference>
<dbReference type="Proteomes" id="UP000095283">
    <property type="component" value="Unplaced"/>
</dbReference>
<protein>
    <submittedName>
        <fullName evidence="2">Secreted protein</fullName>
    </submittedName>
</protein>
<evidence type="ECO:0000313" key="1">
    <source>
        <dbReference type="Proteomes" id="UP000095283"/>
    </source>
</evidence>
<keyword evidence="1" id="KW-1185">Reference proteome</keyword>
<proteinExistence type="predicted"/>
<evidence type="ECO:0000313" key="2">
    <source>
        <dbReference type="WBParaSite" id="Hba_01093"/>
    </source>
</evidence>
<dbReference type="WBParaSite" id="Hba_01093">
    <property type="protein sequence ID" value="Hba_01093"/>
    <property type="gene ID" value="Hba_01093"/>
</dbReference>
<dbReference type="AlphaFoldDB" id="A0A1I7W8Y9"/>
<name>A0A1I7W8Y9_HETBA</name>